<comment type="caution">
    <text evidence="1">The sequence shown here is derived from an EMBL/GenBank/DDBJ whole genome shotgun (WGS) entry which is preliminary data.</text>
</comment>
<proteinExistence type="predicted"/>
<evidence type="ECO:0000313" key="1">
    <source>
        <dbReference type="EMBL" id="MFD3263749.1"/>
    </source>
</evidence>
<gene>
    <name evidence="1" type="ORF">OCL97_07155</name>
</gene>
<protein>
    <submittedName>
        <fullName evidence="1">Uncharacterized protein</fullName>
    </submittedName>
</protein>
<sequence length="41" mass="3936">MLRPAAGVLHPAPSAALLHSAARSPLLHAAAGPAAADSALL</sequence>
<dbReference type="Proteomes" id="UP001598130">
    <property type="component" value="Unassembled WGS sequence"/>
</dbReference>
<reference evidence="1 2" key="1">
    <citation type="submission" date="2022-09" db="EMBL/GenBank/DDBJ databases">
        <title>New species of Phenylobacterium.</title>
        <authorList>
            <person name="Mieszkin S."/>
        </authorList>
    </citation>
    <scope>NUCLEOTIDE SEQUENCE [LARGE SCALE GENOMIC DNA]</scope>
    <source>
        <strain evidence="1 2">HK31-G</strain>
    </source>
</reference>
<evidence type="ECO:0000313" key="2">
    <source>
        <dbReference type="Proteomes" id="UP001598130"/>
    </source>
</evidence>
<dbReference type="EMBL" id="JAOTJD010000010">
    <property type="protein sequence ID" value="MFD3263749.1"/>
    <property type="molecule type" value="Genomic_DNA"/>
</dbReference>
<keyword evidence="2" id="KW-1185">Reference proteome</keyword>
<organism evidence="1 2">
    <name type="scientific">Phenylobacterium ferrooxidans</name>
    <dbReference type="NCBI Taxonomy" id="2982689"/>
    <lineage>
        <taxon>Bacteria</taxon>
        <taxon>Pseudomonadati</taxon>
        <taxon>Pseudomonadota</taxon>
        <taxon>Alphaproteobacteria</taxon>
        <taxon>Caulobacterales</taxon>
        <taxon>Caulobacteraceae</taxon>
        <taxon>Phenylobacterium</taxon>
    </lineage>
</organism>
<dbReference type="RefSeq" id="WP_304781378.1">
    <property type="nucleotide sequence ID" value="NZ_JAOTJD010000010.1"/>
</dbReference>
<name>A0ABW6CLU0_9CAUL</name>
<accession>A0ABW6CLU0</accession>